<dbReference type="InterPro" id="IPR032799">
    <property type="entry name" value="TAXi_C"/>
</dbReference>
<dbReference type="PANTHER" id="PTHR47967">
    <property type="entry name" value="OS07G0603500 PROTEIN-RELATED"/>
    <property type="match status" value="1"/>
</dbReference>
<proteinExistence type="inferred from homology"/>
<dbReference type="EMBL" id="NCVQ01000004">
    <property type="protein sequence ID" value="PWZ33933.1"/>
    <property type="molecule type" value="Genomic_DNA"/>
</dbReference>
<dbReference type="GO" id="GO:0006508">
    <property type="term" value="P:proteolysis"/>
    <property type="evidence" value="ECO:0007669"/>
    <property type="project" value="UniProtKB-KW"/>
</dbReference>
<comment type="similarity">
    <text evidence="1">Belongs to the peptidase A1 family.</text>
</comment>
<dbReference type="ExpressionAtlas" id="A0A3L6FLU0">
    <property type="expression patterns" value="baseline and differential"/>
</dbReference>
<dbReference type="InterPro" id="IPR032861">
    <property type="entry name" value="TAXi_N"/>
</dbReference>
<dbReference type="FunFam" id="2.40.70.10:FF:000094">
    <property type="entry name" value="Eukaryotic aspartyl protease family protein"/>
    <property type="match status" value="1"/>
</dbReference>
<keyword evidence="4" id="KW-0378">Hydrolase</keyword>
<organism evidence="8 9">
    <name type="scientific">Zea mays</name>
    <name type="common">Maize</name>
    <dbReference type="NCBI Taxonomy" id="4577"/>
    <lineage>
        <taxon>Eukaryota</taxon>
        <taxon>Viridiplantae</taxon>
        <taxon>Streptophyta</taxon>
        <taxon>Embryophyta</taxon>
        <taxon>Tracheophyta</taxon>
        <taxon>Spermatophyta</taxon>
        <taxon>Magnoliopsida</taxon>
        <taxon>Liliopsida</taxon>
        <taxon>Poales</taxon>
        <taxon>Poaceae</taxon>
        <taxon>PACMAD clade</taxon>
        <taxon>Panicoideae</taxon>
        <taxon>Andropogonodae</taxon>
        <taxon>Andropogoneae</taxon>
        <taxon>Tripsacinae</taxon>
        <taxon>Zea</taxon>
    </lineage>
</organism>
<evidence type="ECO:0000313" key="9">
    <source>
        <dbReference type="Proteomes" id="UP000251960"/>
    </source>
</evidence>
<feature type="signal peptide" evidence="6">
    <location>
        <begin position="1"/>
        <end position="22"/>
    </location>
</feature>
<dbReference type="Proteomes" id="UP000251960">
    <property type="component" value="Chromosome 3"/>
</dbReference>
<evidence type="ECO:0000313" key="8">
    <source>
        <dbReference type="EMBL" id="PWZ33933.1"/>
    </source>
</evidence>
<evidence type="ECO:0000256" key="2">
    <source>
        <dbReference type="ARBA" id="ARBA00022670"/>
    </source>
</evidence>
<name>A0A3L6FLU0_MAIZE</name>
<dbReference type="InterPro" id="IPR021109">
    <property type="entry name" value="Peptidase_aspartic_dom_sf"/>
</dbReference>
<evidence type="ECO:0000256" key="3">
    <source>
        <dbReference type="ARBA" id="ARBA00022750"/>
    </source>
</evidence>
<evidence type="ECO:0000256" key="4">
    <source>
        <dbReference type="ARBA" id="ARBA00022801"/>
    </source>
</evidence>
<keyword evidence="2" id="KW-0645">Protease</keyword>
<dbReference type="CDD" id="cd05476">
    <property type="entry name" value="pepsin_A_like_plant"/>
    <property type="match status" value="1"/>
</dbReference>
<protein>
    <submittedName>
        <fullName evidence="8">Aspartic proteinase nepenthesin-1</fullName>
    </submittedName>
</protein>
<evidence type="ECO:0000256" key="6">
    <source>
        <dbReference type="SAM" id="SignalP"/>
    </source>
</evidence>
<dbReference type="InterPro" id="IPR034161">
    <property type="entry name" value="Pepsin-like_plant"/>
</dbReference>
<dbReference type="Gene3D" id="2.40.70.10">
    <property type="entry name" value="Acid Proteases"/>
    <property type="match status" value="2"/>
</dbReference>
<evidence type="ECO:0000259" key="7">
    <source>
        <dbReference type="PROSITE" id="PS51767"/>
    </source>
</evidence>
<dbReference type="PROSITE" id="PS51767">
    <property type="entry name" value="PEPTIDASE_A1"/>
    <property type="match status" value="1"/>
</dbReference>
<dbReference type="SUPFAM" id="SSF50630">
    <property type="entry name" value="Acid proteases"/>
    <property type="match status" value="1"/>
</dbReference>
<dbReference type="Pfam" id="PF14541">
    <property type="entry name" value="TAXi_C"/>
    <property type="match status" value="1"/>
</dbReference>
<gene>
    <name evidence="8" type="primary">nep1_16</name>
    <name evidence="8" type="ORF">Zm00014a_004620</name>
</gene>
<sequence>MARPLLCLALLCTSLAFTTCAGIRLELTHVDAKEHYTVEERVRRATERTHRRLASMGGVTAPIHWGGQSQYIAEYLIGDPPQRAEAIIDTGSNLIWTQCSRCRPTCFRQNLPYYDPSRSRAARAVGCNDAACALGSETQCLSDNKTCAVVTGYGAGNIAGTLATENLTFQSETASLVFGCIVVTKLSPGSLNGASGIIGLGRGKLSLPSQLGDTRFSYCLTPYFEDTIEPSHMVVGASAGLINGSASSTPVTTVPFVRSPSDDPFSTFYYLPLTGITAGKVKLAVPSAAFDLRQVAPGMWTGTFIDSGAPLTSLVDVAYQALRAELARQLGTALVQPLAGTTGFDLCVALKDADRLVPPLVLHFGGGSGTGTDLVVPPANYWAPVDSATECMVVFSSVDRKSLPMNETTIIGNYMQQNMHVLYDLAGGVLSFQPADCSSI</sequence>
<dbReference type="InterPro" id="IPR033121">
    <property type="entry name" value="PEPTIDASE_A1"/>
</dbReference>
<reference evidence="8 9" key="1">
    <citation type="journal article" date="2018" name="Nat. Genet.">
        <title>Extensive intraspecific gene order and gene structural variations between Mo17 and other maize genomes.</title>
        <authorList>
            <person name="Sun S."/>
            <person name="Zhou Y."/>
            <person name="Chen J."/>
            <person name="Shi J."/>
            <person name="Zhao H."/>
            <person name="Zhao H."/>
            <person name="Song W."/>
            <person name="Zhang M."/>
            <person name="Cui Y."/>
            <person name="Dong X."/>
            <person name="Liu H."/>
            <person name="Ma X."/>
            <person name="Jiao Y."/>
            <person name="Wang B."/>
            <person name="Wei X."/>
            <person name="Stein J.C."/>
            <person name="Glaubitz J.C."/>
            <person name="Lu F."/>
            <person name="Yu G."/>
            <person name="Liang C."/>
            <person name="Fengler K."/>
            <person name="Li B."/>
            <person name="Rafalski A."/>
            <person name="Schnable P.S."/>
            <person name="Ware D.H."/>
            <person name="Buckler E.S."/>
            <person name="Lai J."/>
        </authorList>
    </citation>
    <scope>NUCLEOTIDE SEQUENCE [LARGE SCALE GENOMIC DNA]</scope>
    <source>
        <strain evidence="9">cv. Missouri 17</strain>
        <tissue evidence="8">Seedling</tissue>
    </source>
</reference>
<keyword evidence="5" id="KW-0325">Glycoprotein</keyword>
<dbReference type="PANTHER" id="PTHR47967:SF83">
    <property type="entry name" value="OS05G0375700 PROTEIN"/>
    <property type="match status" value="1"/>
</dbReference>
<dbReference type="AlphaFoldDB" id="A0A3L6FLU0"/>
<keyword evidence="6" id="KW-0732">Signal</keyword>
<dbReference type="GO" id="GO:0004190">
    <property type="term" value="F:aspartic-type endopeptidase activity"/>
    <property type="evidence" value="ECO:0007669"/>
    <property type="project" value="UniProtKB-KW"/>
</dbReference>
<evidence type="ECO:0000256" key="1">
    <source>
        <dbReference type="ARBA" id="ARBA00007447"/>
    </source>
</evidence>
<comment type="caution">
    <text evidence="8">The sequence shown here is derived from an EMBL/GenBank/DDBJ whole genome shotgun (WGS) entry which is preliminary data.</text>
</comment>
<dbReference type="Pfam" id="PF14543">
    <property type="entry name" value="TAXi_N"/>
    <property type="match status" value="1"/>
</dbReference>
<keyword evidence="3" id="KW-0064">Aspartyl protease</keyword>
<evidence type="ECO:0000256" key="5">
    <source>
        <dbReference type="ARBA" id="ARBA00023180"/>
    </source>
</evidence>
<feature type="chain" id="PRO_5018307720" evidence="6">
    <location>
        <begin position="23"/>
        <end position="440"/>
    </location>
</feature>
<feature type="domain" description="Peptidase A1" evidence="7">
    <location>
        <begin position="71"/>
        <end position="433"/>
    </location>
</feature>
<dbReference type="FunFam" id="2.40.70.10:FF:000069">
    <property type="entry name" value="Eukaryotic aspartyl protease family protein"/>
    <property type="match status" value="1"/>
</dbReference>
<dbReference type="InterPro" id="IPR051708">
    <property type="entry name" value="Plant_Aspart_Prot_A1"/>
</dbReference>
<accession>A0A3L6FLU0</accession>